<gene>
    <name evidence="3" type="ORF">GGI15_002770</name>
</gene>
<dbReference type="Gene3D" id="3.40.525.10">
    <property type="entry name" value="CRAL-TRIO lipid binding domain"/>
    <property type="match status" value="1"/>
</dbReference>
<organism evidence="3 4">
    <name type="scientific">Coemansia interrupta</name>
    <dbReference type="NCBI Taxonomy" id="1126814"/>
    <lineage>
        <taxon>Eukaryota</taxon>
        <taxon>Fungi</taxon>
        <taxon>Fungi incertae sedis</taxon>
        <taxon>Zoopagomycota</taxon>
        <taxon>Kickxellomycotina</taxon>
        <taxon>Kickxellomycetes</taxon>
        <taxon>Kickxellales</taxon>
        <taxon>Kickxellaceae</taxon>
        <taxon>Coemansia</taxon>
    </lineage>
</organism>
<keyword evidence="2" id="KW-1133">Transmembrane helix</keyword>
<dbReference type="InterPro" id="IPR036865">
    <property type="entry name" value="CRAL-TRIO_dom_sf"/>
</dbReference>
<dbReference type="AlphaFoldDB" id="A0A9W8HFN7"/>
<dbReference type="OrthoDB" id="5594814at2759"/>
<evidence type="ECO:0000313" key="3">
    <source>
        <dbReference type="EMBL" id="KAJ2782893.1"/>
    </source>
</evidence>
<reference evidence="3" key="1">
    <citation type="submission" date="2022-07" db="EMBL/GenBank/DDBJ databases">
        <title>Phylogenomic reconstructions and comparative analyses of Kickxellomycotina fungi.</title>
        <authorList>
            <person name="Reynolds N.K."/>
            <person name="Stajich J.E."/>
            <person name="Barry K."/>
            <person name="Grigoriev I.V."/>
            <person name="Crous P."/>
            <person name="Smith M.E."/>
        </authorList>
    </citation>
    <scope>NUCLEOTIDE SEQUENCE</scope>
    <source>
        <strain evidence="3">BCRC 34489</strain>
    </source>
</reference>
<dbReference type="Proteomes" id="UP001140172">
    <property type="component" value="Unassembled WGS sequence"/>
</dbReference>
<keyword evidence="4" id="KW-1185">Reference proteome</keyword>
<keyword evidence="2" id="KW-0472">Membrane</keyword>
<feature type="region of interest" description="Disordered" evidence="1">
    <location>
        <begin position="346"/>
        <end position="367"/>
    </location>
</feature>
<sequence>MSFQPYSTEDEEIARSLSQTVRDEREAARTHSGSSSSSYISTFVSEFLDDMGGIIRCLRAYKDDTDRATQSIAATLQWRESNKVYPAKRAIGREALMVDPSGWVSVRARQASVLPRPRDASARGWRNLGRAIETLEDARVALKTAYCEFGVIAQAAIIVPVESLSLADIVLEDLRQIISTAETHYPGVVAHIYVTATSSVLLGHAKQALRPVLSLLSHEMAAGVEFVLANSLSATLTQLGSFISARSEQQPCMSLSPSATLVGGGSSLTLSDFVKRAESVVFTEADDEFCSAYSEAPDTYMPTNADVKRSVSRLSLSSHFLYDKRGTNTHSSSLGLRKMMSALDMSGPTRATSKNGADQSKTTSSSITPVQLASLQRAVQSVQRMLGSINDSITNADSRSALAATKSKLVQQADVLMSTVAALNFGVSMMDTKSIEHSKYTLLSDAAGGSNSNTSMMYRMGLQLLALPMSLLFGRSGSGLLAVVRHLVTRTIHTAMRRLRALPAASTLLLLAYKHLRIYAMIFWTGALLIWKANAALIWSNLTTQWRRGVAF</sequence>
<feature type="compositionally biased region" description="Polar residues" evidence="1">
    <location>
        <begin position="349"/>
        <end position="367"/>
    </location>
</feature>
<evidence type="ECO:0000313" key="4">
    <source>
        <dbReference type="Proteomes" id="UP001140172"/>
    </source>
</evidence>
<feature type="transmembrane region" description="Helical" evidence="2">
    <location>
        <begin position="522"/>
        <end position="542"/>
    </location>
</feature>
<protein>
    <submittedName>
        <fullName evidence="3">Uncharacterized protein</fullName>
    </submittedName>
</protein>
<comment type="caution">
    <text evidence="3">The sequence shown here is derived from an EMBL/GenBank/DDBJ whole genome shotgun (WGS) entry which is preliminary data.</text>
</comment>
<name>A0A9W8HFN7_9FUNG</name>
<keyword evidence="2" id="KW-0812">Transmembrane</keyword>
<evidence type="ECO:0000256" key="1">
    <source>
        <dbReference type="SAM" id="MobiDB-lite"/>
    </source>
</evidence>
<proteinExistence type="predicted"/>
<dbReference type="EMBL" id="JANBUM010000161">
    <property type="protein sequence ID" value="KAJ2782893.1"/>
    <property type="molecule type" value="Genomic_DNA"/>
</dbReference>
<accession>A0A9W8HFN7</accession>
<evidence type="ECO:0000256" key="2">
    <source>
        <dbReference type="SAM" id="Phobius"/>
    </source>
</evidence>